<name>A0A124GVH7_9ACTN</name>
<dbReference type="EMBL" id="LMWJ01000030">
    <property type="protein sequence ID" value="KUM68867.1"/>
    <property type="molecule type" value="Genomic_DNA"/>
</dbReference>
<comment type="caution">
    <text evidence="1">The sequence shown here is derived from an EMBL/GenBank/DDBJ whole genome shotgun (WGS) entry which is preliminary data.</text>
</comment>
<protein>
    <submittedName>
        <fullName evidence="1">Uncharacterized protein</fullName>
    </submittedName>
</protein>
<keyword evidence="2" id="KW-1185">Reference proteome</keyword>
<dbReference type="Proteomes" id="UP000054024">
    <property type="component" value="Unassembled WGS sequence"/>
</dbReference>
<proteinExistence type="predicted"/>
<evidence type="ECO:0000313" key="1">
    <source>
        <dbReference type="EMBL" id="KUM68867.1"/>
    </source>
</evidence>
<sequence length="67" mass="7461">MITMASEDEGLAFAEEIDPALAKILADIRDYCDTAPPEEALDLIDKCRMVVAFYRDLWQLEGGPADQ</sequence>
<organism evidence="1 2">
    <name type="scientific">Streptomyces curacoi</name>
    <dbReference type="NCBI Taxonomy" id="146536"/>
    <lineage>
        <taxon>Bacteria</taxon>
        <taxon>Bacillati</taxon>
        <taxon>Actinomycetota</taxon>
        <taxon>Actinomycetes</taxon>
        <taxon>Kitasatosporales</taxon>
        <taxon>Streptomycetaceae</taxon>
        <taxon>Streptomyces</taxon>
    </lineage>
</organism>
<evidence type="ECO:0000313" key="2">
    <source>
        <dbReference type="Proteomes" id="UP000054024"/>
    </source>
</evidence>
<gene>
    <name evidence="1" type="ORF">AQI70_33220</name>
</gene>
<reference evidence="1 2" key="1">
    <citation type="submission" date="2015-10" db="EMBL/GenBank/DDBJ databases">
        <title>Draft genome sequence of Streptomyces curacoi DSM 40107, type strain for the species Streptomyces curacoi.</title>
        <authorList>
            <person name="Ruckert C."/>
            <person name="Winkler A."/>
            <person name="Kalinowski J."/>
            <person name="Kampfer P."/>
            <person name="Glaeser S."/>
        </authorList>
    </citation>
    <scope>NUCLEOTIDE SEQUENCE [LARGE SCALE GENOMIC DNA]</scope>
    <source>
        <strain evidence="1 2">DSM 40107</strain>
    </source>
</reference>
<dbReference type="AlphaFoldDB" id="A0A124GVH7"/>
<accession>A0A124GVH7</accession>